<feature type="compositionally biased region" description="Basic and acidic residues" evidence="1">
    <location>
        <begin position="426"/>
        <end position="452"/>
    </location>
</feature>
<keyword evidence="4" id="KW-1185">Reference proteome</keyword>
<feature type="compositionally biased region" description="Basic and acidic residues" evidence="1">
    <location>
        <begin position="310"/>
        <end position="326"/>
    </location>
</feature>
<feature type="compositionally biased region" description="Basic and acidic residues" evidence="1">
    <location>
        <begin position="24"/>
        <end position="38"/>
    </location>
</feature>
<evidence type="ECO:0000256" key="1">
    <source>
        <dbReference type="SAM" id="MobiDB-lite"/>
    </source>
</evidence>
<protein>
    <recommendedName>
        <fullName evidence="2">DUF6532 domain-containing protein</fullName>
    </recommendedName>
</protein>
<feature type="region of interest" description="Disordered" evidence="1">
    <location>
        <begin position="565"/>
        <end position="616"/>
    </location>
</feature>
<feature type="compositionally biased region" description="Polar residues" evidence="1">
    <location>
        <begin position="143"/>
        <end position="161"/>
    </location>
</feature>
<accession>A0A9P3G284</accession>
<evidence type="ECO:0000313" key="3">
    <source>
        <dbReference type="EMBL" id="GJE86777.1"/>
    </source>
</evidence>
<organism evidence="3 4">
    <name type="scientific">Phanerochaete sordida</name>
    <dbReference type="NCBI Taxonomy" id="48140"/>
    <lineage>
        <taxon>Eukaryota</taxon>
        <taxon>Fungi</taxon>
        <taxon>Dikarya</taxon>
        <taxon>Basidiomycota</taxon>
        <taxon>Agaricomycotina</taxon>
        <taxon>Agaricomycetes</taxon>
        <taxon>Polyporales</taxon>
        <taxon>Phanerochaetaceae</taxon>
        <taxon>Phanerochaete</taxon>
    </lineage>
</organism>
<feature type="compositionally biased region" description="Basic and acidic residues" evidence="1">
    <location>
        <begin position="163"/>
        <end position="184"/>
    </location>
</feature>
<feature type="compositionally biased region" description="Basic and acidic residues" evidence="1">
    <location>
        <begin position="343"/>
        <end position="352"/>
    </location>
</feature>
<feature type="region of interest" description="Disordered" evidence="1">
    <location>
        <begin position="507"/>
        <end position="535"/>
    </location>
</feature>
<evidence type="ECO:0000313" key="4">
    <source>
        <dbReference type="Proteomes" id="UP000703269"/>
    </source>
</evidence>
<feature type="compositionally biased region" description="Polar residues" evidence="1">
    <location>
        <begin position="72"/>
        <end position="92"/>
    </location>
</feature>
<dbReference type="AlphaFoldDB" id="A0A9P3G284"/>
<feature type="compositionally biased region" description="Acidic residues" evidence="1">
    <location>
        <begin position="510"/>
        <end position="524"/>
    </location>
</feature>
<evidence type="ECO:0000259" key="2">
    <source>
        <dbReference type="Pfam" id="PF20149"/>
    </source>
</evidence>
<feature type="compositionally biased region" description="Acidic residues" evidence="1">
    <location>
        <begin position="467"/>
        <end position="483"/>
    </location>
</feature>
<dbReference type="Pfam" id="PF20149">
    <property type="entry name" value="DUF6532"/>
    <property type="match status" value="1"/>
</dbReference>
<comment type="caution">
    <text evidence="3">The sequence shown here is derived from an EMBL/GenBank/DDBJ whole genome shotgun (WGS) entry which is preliminary data.</text>
</comment>
<feature type="compositionally biased region" description="Basic and acidic residues" evidence="1">
    <location>
        <begin position="381"/>
        <end position="401"/>
    </location>
</feature>
<sequence>MAPSTWSRAKPAGERSTVPTAKEASGEKSKRAMGDKPAGKRKTLPSPPGSDDEDQRPPKKKAVVDFAPASARTAQSGPTSSAQQPTSKTANLPRSKPKSVLEAQIVKPPATKASGSGATSAKSTSAPVRQMLDFVQVPPPPTHSIQPARPTTHSANRTPSPADSDKDMGEDSIDEEARRQELARVTRQKLAQAAAKKRLAAISARYGKDSGDDDSDGDIDGRLKVSTPIRTYGKKTDATWPSMPQRSNAGPMPSQRDMEPSQVVQKGMRKIINGEIPQLPAAEQGAHQAESKREGEDAAGNTGQANLNLEHNDDSDNEEHFNDAHIDYSSTPCGHALSEPYEESEHERDRNNDPPSDYNDNENTDVQSEGEGPRRRKNKGKERARDPQSDHGDNEAADVQHAKPRRRKNKGKGKKRARKPRAGKPVSDDNDKEDGGAKPGSRKDQNKGKQVDDDSASNYEHSVRDSSDDDSLADAMASDDDNDLANASINPQRLRRMLAAEEVKLTLINDNEEDSGDDDNEEEHVFEPVRGQTAKMSKAVLKLRAEEPLVNVEDDENNAVAARIKARSASTGPAHAGPSRAGPSRAGPSRAGPLRAGPSHAGPSRAGRFDGEPASDASSAHDVMLAEVDPTASVPLFSLVYGRKGKIKITRLNPRLRRVIKLSYIVLENDIYTIDAFPDTLKHNKLVFLYISQNTDWTREVISLLETRLSQLRGYVRALAIAKVASHYKLSNNPPDLDLRIEELLKGMRYIFSGNILTGYDATKPFRHPCLSDIISLLLFKHRATFLEAKPDFFDDVWQGAVYKMVPGPLICLAATAIHSVIRDLGSPENDIWDFSSKKYSDVYTSHHNAMIALSDRLSGAVEFLLHATYDDASNERTCKPKHVIESSLEYMDVDHMEVL</sequence>
<feature type="compositionally biased region" description="Basic residues" evidence="1">
    <location>
        <begin position="402"/>
        <end position="422"/>
    </location>
</feature>
<proteinExistence type="predicted"/>
<name>A0A9P3G284_9APHY</name>
<dbReference type="InterPro" id="IPR045341">
    <property type="entry name" value="DUF6532"/>
</dbReference>
<feature type="domain" description="DUF6532" evidence="2">
    <location>
        <begin position="668"/>
        <end position="850"/>
    </location>
</feature>
<dbReference type="Proteomes" id="UP000703269">
    <property type="component" value="Unassembled WGS sequence"/>
</dbReference>
<gene>
    <name evidence="3" type="ORF">PsYK624_028590</name>
</gene>
<dbReference type="OrthoDB" id="3225557at2759"/>
<feature type="compositionally biased region" description="Low complexity" evidence="1">
    <location>
        <begin position="110"/>
        <end position="126"/>
    </location>
</feature>
<reference evidence="3 4" key="1">
    <citation type="submission" date="2021-08" db="EMBL/GenBank/DDBJ databases">
        <title>Draft Genome Sequence of Phanerochaete sordida strain YK-624.</title>
        <authorList>
            <person name="Mori T."/>
            <person name="Dohra H."/>
            <person name="Suzuki T."/>
            <person name="Kawagishi H."/>
            <person name="Hirai H."/>
        </authorList>
    </citation>
    <scope>NUCLEOTIDE SEQUENCE [LARGE SCALE GENOMIC DNA]</scope>
    <source>
        <strain evidence="3 4">YK-624</strain>
    </source>
</reference>
<feature type="region of interest" description="Disordered" evidence="1">
    <location>
        <begin position="1"/>
        <end position="493"/>
    </location>
</feature>
<dbReference type="EMBL" id="BPQB01000004">
    <property type="protein sequence ID" value="GJE86777.1"/>
    <property type="molecule type" value="Genomic_DNA"/>
</dbReference>